<dbReference type="PROSITE" id="PS51034">
    <property type="entry name" value="ZP_2"/>
    <property type="match status" value="1"/>
</dbReference>
<evidence type="ECO:0000313" key="5">
    <source>
        <dbReference type="Proteomes" id="UP000695022"/>
    </source>
</evidence>
<dbReference type="Gene3D" id="2.60.40.4100">
    <property type="entry name" value="Zona pellucida, ZP-C domain"/>
    <property type="match status" value="1"/>
</dbReference>
<gene>
    <name evidence="6" type="primary">LOC106810563</name>
</gene>
<dbReference type="InterPro" id="IPR001507">
    <property type="entry name" value="ZP_dom"/>
</dbReference>
<sequence length="491" mass="52907">MQGAYNPGAQPQGAYNPGAQPQGAYNPGAQPQGAYNPGAQPQGAYNFNGQPQGGFFNPSALAGGRAVGNNPNTFNAPGAAGYLPSQTNQVPAYPQQPSPQAPLAGTVQAAEFLSDINTDCDFDSRQMKVTIKMTNGFTGQVFTSGYFGQPNCTSTGYGSNFMLLTVPMDGCGTVERPVSGETYNRNPGYTYGNTLIFMTLPYGILGTQDRAYTVQCQVKSDDFEQSSTNPLNVNMQVSNGRDPNAGPSNGLTVGEPATLAVIHRGSRGIWDVHLSNCYAHDGIGRSRTPLIGDDGCPAYEPEFVSPMKHGRLASGDLAHYFHFQAFKFPDKSNVYFQCTVDVCKGKCDMRPCNSSRRKRELSEKDSEVSNDETDINVIDDVLIENITAKALPTEKMLIYRGLTIILPGEQDIPLYWRMNYNVGDSVCVSRVTLGVSVGIVAVALLAAIISALLGIHCLRQKRELAERKQLYYGTHGIEPVYSAPVSSTKGL</sequence>
<reference evidence="6" key="1">
    <citation type="submission" date="2025-08" db="UniProtKB">
        <authorList>
            <consortium name="RefSeq"/>
        </authorList>
    </citation>
    <scope>IDENTIFICATION</scope>
</reference>
<organism evidence="5 6">
    <name type="scientific">Priapulus caudatus</name>
    <name type="common">Priapulid worm</name>
    <dbReference type="NCBI Taxonomy" id="37621"/>
    <lineage>
        <taxon>Eukaryota</taxon>
        <taxon>Metazoa</taxon>
        <taxon>Ecdysozoa</taxon>
        <taxon>Scalidophora</taxon>
        <taxon>Priapulida</taxon>
        <taxon>Priapulimorpha</taxon>
        <taxon>Priapulimorphida</taxon>
        <taxon>Priapulidae</taxon>
        <taxon>Priapulus</taxon>
    </lineage>
</organism>
<proteinExistence type="predicted"/>
<dbReference type="RefSeq" id="XP_014669435.1">
    <property type="nucleotide sequence ID" value="XM_014813949.1"/>
</dbReference>
<dbReference type="InterPro" id="IPR042235">
    <property type="entry name" value="ZP-C_dom"/>
</dbReference>
<keyword evidence="5" id="KW-1185">Reference proteome</keyword>
<dbReference type="SMART" id="SM00241">
    <property type="entry name" value="ZP"/>
    <property type="match status" value="1"/>
</dbReference>
<feature type="transmembrane region" description="Helical" evidence="3">
    <location>
        <begin position="433"/>
        <end position="458"/>
    </location>
</feature>
<evidence type="ECO:0000256" key="3">
    <source>
        <dbReference type="SAM" id="Phobius"/>
    </source>
</evidence>
<keyword evidence="1" id="KW-1015">Disulfide bond</keyword>
<evidence type="ECO:0000313" key="6">
    <source>
        <dbReference type="RefSeq" id="XP_014669435.1"/>
    </source>
</evidence>
<dbReference type="InterPro" id="IPR055355">
    <property type="entry name" value="ZP-C"/>
</dbReference>
<keyword evidence="3" id="KW-1133">Transmembrane helix</keyword>
<accession>A0ABM1EB64</accession>
<dbReference type="GeneID" id="106810563"/>
<dbReference type="Pfam" id="PF00100">
    <property type="entry name" value="Zona_pellucida"/>
    <property type="match status" value="1"/>
</dbReference>
<feature type="domain" description="ZP" evidence="4">
    <location>
        <begin position="119"/>
        <end position="359"/>
    </location>
</feature>
<dbReference type="PANTHER" id="PTHR46560">
    <property type="entry name" value="CYPHER, ISOFORM B"/>
    <property type="match status" value="1"/>
</dbReference>
<dbReference type="PANTHER" id="PTHR46560:SF13">
    <property type="entry name" value="ZP DOMAIN-CONTAINING PROTEIN"/>
    <property type="match status" value="1"/>
</dbReference>
<protein>
    <submittedName>
        <fullName evidence="6">Uncharacterized protein LOC106810563</fullName>
    </submittedName>
</protein>
<name>A0ABM1EB64_PRICU</name>
<evidence type="ECO:0000256" key="1">
    <source>
        <dbReference type="ARBA" id="ARBA00023157"/>
    </source>
</evidence>
<evidence type="ECO:0000256" key="2">
    <source>
        <dbReference type="SAM" id="MobiDB-lite"/>
    </source>
</evidence>
<keyword evidence="3" id="KW-0472">Membrane</keyword>
<dbReference type="Proteomes" id="UP000695022">
    <property type="component" value="Unplaced"/>
</dbReference>
<feature type="region of interest" description="Disordered" evidence="2">
    <location>
        <begin position="1"/>
        <end position="103"/>
    </location>
</feature>
<evidence type="ECO:0000259" key="4">
    <source>
        <dbReference type="PROSITE" id="PS51034"/>
    </source>
</evidence>
<keyword evidence="3" id="KW-0812">Transmembrane</keyword>